<reference evidence="1" key="1">
    <citation type="submission" date="2023-10" db="EMBL/GenBank/DDBJ databases">
        <title>Genome assembly of Pristionchus species.</title>
        <authorList>
            <person name="Yoshida K."/>
            <person name="Sommer R.J."/>
        </authorList>
    </citation>
    <scope>NUCLEOTIDE SEQUENCE</scope>
    <source>
        <strain evidence="1">RS0144</strain>
    </source>
</reference>
<organism evidence="1 2">
    <name type="scientific">Pristionchus entomophagus</name>
    <dbReference type="NCBI Taxonomy" id="358040"/>
    <lineage>
        <taxon>Eukaryota</taxon>
        <taxon>Metazoa</taxon>
        <taxon>Ecdysozoa</taxon>
        <taxon>Nematoda</taxon>
        <taxon>Chromadorea</taxon>
        <taxon>Rhabditida</taxon>
        <taxon>Rhabditina</taxon>
        <taxon>Diplogasteromorpha</taxon>
        <taxon>Diplogasteroidea</taxon>
        <taxon>Neodiplogasteridae</taxon>
        <taxon>Pristionchus</taxon>
    </lineage>
</organism>
<gene>
    <name evidence="1" type="ORF">PENTCL1PPCAC_8156</name>
</gene>
<sequence length="233" mass="26040">CPPRIVASRRSDILRHRFLIPLNGDALSRCFTPLANSSFHRLKIIGRSDSAVDVGDDFLGHDIRLDTTLDDSDVEGGDVSDRPFRMRFQLCLLLSAERECRGHELVQLFNCRVLDKFAAMTRVSREGDLHPPRTSLAVVDLVDPIFRSQSFIECESEIELPELIRLNKLPHPIAATDLLIGAPHYVHCATELTLAAAKVTTNGFEVLRTDTLHVLRASRVDATLLILVRRVGV</sequence>
<evidence type="ECO:0000313" key="1">
    <source>
        <dbReference type="EMBL" id="GMS85981.1"/>
    </source>
</evidence>
<feature type="non-terminal residue" evidence="1">
    <location>
        <position position="233"/>
    </location>
</feature>
<dbReference type="EMBL" id="BTSX01000002">
    <property type="protein sequence ID" value="GMS85981.1"/>
    <property type="molecule type" value="Genomic_DNA"/>
</dbReference>
<dbReference type="AlphaFoldDB" id="A0AAV5SS07"/>
<keyword evidence="2" id="KW-1185">Reference proteome</keyword>
<dbReference type="Proteomes" id="UP001432027">
    <property type="component" value="Unassembled WGS sequence"/>
</dbReference>
<protein>
    <submittedName>
        <fullName evidence="1">Uncharacterized protein</fullName>
    </submittedName>
</protein>
<evidence type="ECO:0000313" key="2">
    <source>
        <dbReference type="Proteomes" id="UP001432027"/>
    </source>
</evidence>
<proteinExistence type="predicted"/>
<accession>A0AAV5SS07</accession>
<name>A0AAV5SS07_9BILA</name>
<feature type="non-terminal residue" evidence="1">
    <location>
        <position position="1"/>
    </location>
</feature>
<comment type="caution">
    <text evidence="1">The sequence shown here is derived from an EMBL/GenBank/DDBJ whole genome shotgun (WGS) entry which is preliminary data.</text>
</comment>